<name>A0A2G5SLI8_9PELO</name>
<reference evidence="2" key="1">
    <citation type="submission" date="2017-10" db="EMBL/GenBank/DDBJ databases">
        <title>Rapid genome shrinkage in a self-fertile nematode reveals novel sperm competition proteins.</title>
        <authorList>
            <person name="Yin D."/>
            <person name="Schwarz E.M."/>
            <person name="Thomas C.G."/>
            <person name="Felde R.L."/>
            <person name="Korf I.F."/>
            <person name="Cutter A.D."/>
            <person name="Schartner C.M."/>
            <person name="Ralston E.J."/>
            <person name="Meyer B.J."/>
            <person name="Haag E.S."/>
        </authorList>
    </citation>
    <scope>NUCLEOTIDE SEQUENCE [LARGE SCALE GENOMIC DNA]</scope>
    <source>
        <strain evidence="2">JU1422</strain>
    </source>
</reference>
<accession>A0A2G5SLI8</accession>
<keyword evidence="2" id="KW-1185">Reference proteome</keyword>
<dbReference type="AlphaFoldDB" id="A0A2G5SLI8"/>
<protein>
    <submittedName>
        <fullName evidence="1">Uncharacterized protein</fullName>
    </submittedName>
</protein>
<dbReference type="SUPFAM" id="SSF52047">
    <property type="entry name" value="RNI-like"/>
    <property type="match status" value="1"/>
</dbReference>
<evidence type="ECO:0000313" key="1">
    <source>
        <dbReference type="EMBL" id="PIC15792.1"/>
    </source>
</evidence>
<dbReference type="PANTHER" id="PTHR12904">
    <property type="match status" value="1"/>
</dbReference>
<dbReference type="InterPro" id="IPR051341">
    <property type="entry name" value="Zyg-11_UBL_adapter"/>
</dbReference>
<gene>
    <name evidence="1" type="primary">Cnig_chr_X.g22632</name>
    <name evidence="1" type="ORF">B9Z55_022632</name>
</gene>
<dbReference type="GO" id="GO:0031462">
    <property type="term" value="C:Cul2-RING ubiquitin ligase complex"/>
    <property type="evidence" value="ECO:0007669"/>
    <property type="project" value="TreeGrafter"/>
</dbReference>
<dbReference type="EMBL" id="PDUG01000006">
    <property type="protein sequence ID" value="PIC15792.1"/>
    <property type="molecule type" value="Genomic_DNA"/>
</dbReference>
<comment type="caution">
    <text evidence="1">The sequence shown here is derived from an EMBL/GenBank/DDBJ whole genome shotgun (WGS) entry which is preliminary data.</text>
</comment>
<dbReference type="OrthoDB" id="5888552at2759"/>
<dbReference type="InterPro" id="IPR032675">
    <property type="entry name" value="LRR_dom_sf"/>
</dbReference>
<organism evidence="1 2">
    <name type="scientific">Caenorhabditis nigoni</name>
    <dbReference type="NCBI Taxonomy" id="1611254"/>
    <lineage>
        <taxon>Eukaryota</taxon>
        <taxon>Metazoa</taxon>
        <taxon>Ecdysozoa</taxon>
        <taxon>Nematoda</taxon>
        <taxon>Chromadorea</taxon>
        <taxon>Rhabditida</taxon>
        <taxon>Rhabditina</taxon>
        <taxon>Rhabditomorpha</taxon>
        <taxon>Rhabditoidea</taxon>
        <taxon>Rhabditidae</taxon>
        <taxon>Peloderinae</taxon>
        <taxon>Caenorhabditis</taxon>
    </lineage>
</organism>
<proteinExistence type="predicted"/>
<evidence type="ECO:0000313" key="2">
    <source>
        <dbReference type="Proteomes" id="UP000230233"/>
    </source>
</evidence>
<dbReference type="Gene3D" id="3.80.10.10">
    <property type="entry name" value="Ribonuclease Inhibitor"/>
    <property type="match status" value="1"/>
</dbReference>
<dbReference type="Proteomes" id="UP000230233">
    <property type="component" value="Chromosome X"/>
</dbReference>
<sequence length="503" mass="57110">MPFPTLSDLAAKAIAQSIQNETLSLDFPLDTKSSNNIAREILALGGDSFKYLKVYKNQLSVSKIDFTCCNVDAEGVRNLINFNLDSLDLGEMIQLKNNWPDKSHEDSIDIVSLLTQSLNDCSRRSMIHLSLDYQEFSEGWEKELSQMLPHLRSIHIRSTVFNQRLQFSNFCACFPDLLALDISCAYYLSGLQGIKNIENLQKLSMSYVDIMDINGYKELSELKNLKYLNVSGTNLTAHTNGTNSIRKLLAAEVRMEALEFLDCSWTSVTEHELRIFAKNHPSLNTIAAICTSCNQTAIPGIKMLNASSLSSLPACFEYLLSINQFDEVIELIEEIFNSLGYIPGNLANSELNHITNAVIFVLRESVGETTNLNTLMYYLESGLFEHELATSWFSTHIPEMIEFFYDVFDAVESTEFKEVFVEIIFGMLETIVKSVSPGILIPDRVLCFVFEKTVNLVNQFPEYQNQGKEIIYQAVNWMSCDQFRKFSENSQLVRKVYEFINSA</sequence>
<dbReference type="PANTHER" id="PTHR12904:SF28">
    <property type="entry name" value="ATP SYNTHASE SUBUNIT ALPHA-RELATED"/>
    <property type="match status" value="1"/>
</dbReference>